<evidence type="ECO:0000313" key="2">
    <source>
        <dbReference type="Proteomes" id="UP000003586"/>
    </source>
</evidence>
<dbReference type="Proteomes" id="UP000003586">
    <property type="component" value="Chromosome"/>
</dbReference>
<sequence length="31" mass="3784">MLALKKFCFYSTFFKEKCLVVQQQVLFMSFK</sequence>
<proteinExistence type="predicted"/>
<protein>
    <submittedName>
        <fullName evidence="1">Uncharacterized protein</fullName>
    </submittedName>
</protein>
<dbReference type="EMBL" id="CP007035">
    <property type="protein sequence ID" value="AHF17573.1"/>
    <property type="molecule type" value="Genomic_DNA"/>
</dbReference>
<reference evidence="1 2" key="1">
    <citation type="submission" date="2013-12" db="EMBL/GenBank/DDBJ databases">
        <authorList>
            <consortium name="DOE Joint Genome Institute"/>
            <person name="Eisen J."/>
            <person name="Huntemann M."/>
            <person name="Han J."/>
            <person name="Chen A."/>
            <person name="Kyrpides N."/>
            <person name="Mavromatis K."/>
            <person name="Markowitz V."/>
            <person name="Palaniappan K."/>
            <person name="Ivanova N."/>
            <person name="Schaumberg A."/>
            <person name="Pati A."/>
            <person name="Liolios K."/>
            <person name="Nordberg H.P."/>
            <person name="Cantor M.N."/>
            <person name="Hua S.X."/>
            <person name="Woyke T."/>
        </authorList>
    </citation>
    <scope>NUCLEOTIDE SEQUENCE [LARGE SCALE GENOMIC DNA]</scope>
    <source>
        <strain evidence="2">DSM 19437</strain>
    </source>
</reference>
<dbReference type="STRING" id="929713.NIASO_10150"/>
<name>W0F6W9_9BACT</name>
<keyword evidence="2" id="KW-1185">Reference proteome</keyword>
<organism evidence="1 2">
    <name type="scientific">Niabella soli DSM 19437</name>
    <dbReference type="NCBI Taxonomy" id="929713"/>
    <lineage>
        <taxon>Bacteria</taxon>
        <taxon>Pseudomonadati</taxon>
        <taxon>Bacteroidota</taxon>
        <taxon>Chitinophagia</taxon>
        <taxon>Chitinophagales</taxon>
        <taxon>Chitinophagaceae</taxon>
        <taxon>Niabella</taxon>
    </lineage>
</organism>
<accession>W0F6W9</accession>
<evidence type="ECO:0000313" key="1">
    <source>
        <dbReference type="EMBL" id="AHF17573.1"/>
    </source>
</evidence>
<dbReference type="KEGG" id="nso:NIASO_10150"/>
<gene>
    <name evidence="1" type="ORF">NIASO_10150</name>
</gene>
<dbReference type="AlphaFoldDB" id="W0F6W9"/>
<dbReference type="HOGENOM" id="CLU_3397572_0_0_10"/>